<reference evidence="1" key="1">
    <citation type="submission" date="2023-06" db="EMBL/GenBank/DDBJ databases">
        <authorList>
            <person name="Zhang S."/>
        </authorList>
    </citation>
    <scope>NUCLEOTIDE SEQUENCE</scope>
    <source>
        <strain evidence="1">SG2303</strain>
    </source>
</reference>
<evidence type="ECO:0000313" key="1">
    <source>
        <dbReference type="EMBL" id="MDN0077205.1"/>
    </source>
</evidence>
<dbReference type="EMBL" id="JAUEDK010000057">
    <property type="protein sequence ID" value="MDN0077205.1"/>
    <property type="molecule type" value="Genomic_DNA"/>
</dbReference>
<comment type="caution">
    <text evidence="1">The sequence shown here is derived from an EMBL/GenBank/DDBJ whole genome shotgun (WGS) entry which is preliminary data.</text>
</comment>
<accession>A0ABT7XTS7</accession>
<evidence type="ECO:0000313" key="2">
    <source>
        <dbReference type="Proteomes" id="UP001168540"/>
    </source>
</evidence>
<name>A0ABT7XTS7_9NEIS</name>
<keyword evidence="2" id="KW-1185">Reference proteome</keyword>
<protein>
    <submittedName>
        <fullName evidence="1">Uncharacterized protein</fullName>
    </submittedName>
</protein>
<sequence>MENTASSNARPAAWHRFGQPLRTLLGRLGHWWWQGAQRQARERCRDETEALEQLRDRWRR</sequence>
<dbReference type="Proteomes" id="UP001168540">
    <property type="component" value="Unassembled WGS sequence"/>
</dbReference>
<proteinExistence type="predicted"/>
<gene>
    <name evidence="1" type="ORF">QU481_20395</name>
</gene>
<dbReference type="RefSeq" id="WP_289831851.1">
    <property type="nucleotide sequence ID" value="NZ_JAUEDK010000057.1"/>
</dbReference>
<organism evidence="1 2">
    <name type="scientific">Crenobacter oryzisoli</name>
    <dbReference type="NCBI Taxonomy" id="3056844"/>
    <lineage>
        <taxon>Bacteria</taxon>
        <taxon>Pseudomonadati</taxon>
        <taxon>Pseudomonadota</taxon>
        <taxon>Betaproteobacteria</taxon>
        <taxon>Neisseriales</taxon>
        <taxon>Neisseriaceae</taxon>
        <taxon>Crenobacter</taxon>
    </lineage>
</organism>